<sequence>MSDVDDFYEYAKNNFLNLLKKNNLNPKNADEKQKQKSDIDIFKEGKHSSLSYQNELKIKKKKKKKHHSSDDDHSREHKKSKDKYKDKKRKSKHSDDEYNKKHKNSKHDKKKKKKKKKHKHEESDDYSDELSSKKKKEKKREHTSESDSQISNSSVSTNKNKFESDAKSSSSSVSINKNTFESDDDIEMTKAIKNTDDGKSVKNDYKNSMENIKLTKKLEKKIYEQKEKILLKNALNKKLVDCKYCIDSDIFQKINKLNIISISDKSYICYYNYKNIFLKNQLFISPIEHTTSITNTDFETILDMRNHMKSLIAMLEEHNQTCIFIEFNNCFNTNIELISMRKTKHTYVNCYSIPMNLLEKAKIYFKKNLQDISSLYRENKQLIITDNKYAPYGVIPKNIPYVSVNFSLVETYIQVIENNYDYINMCRCIFTDIFKQDRLYKYFRNFQTYVDTVEEFKSLYAKYDWTNYR</sequence>
<accession>A0A6V7T2C5</accession>
<proteinExistence type="inferred from homology"/>
<dbReference type="GO" id="GO:0000398">
    <property type="term" value="P:mRNA splicing, via spliceosome"/>
    <property type="evidence" value="ECO:0007669"/>
    <property type="project" value="TreeGrafter"/>
</dbReference>
<evidence type="ECO:0000259" key="3">
    <source>
        <dbReference type="Pfam" id="PF04676"/>
    </source>
</evidence>
<evidence type="ECO:0000313" key="6">
    <source>
        <dbReference type="Proteomes" id="UP000515550"/>
    </source>
</evidence>
<dbReference type="VEuPathDB" id="PlasmoDB:PVBDA_1403820"/>
<dbReference type="PANTHER" id="PTHR12072">
    <property type="entry name" value="CWF19, CELL CYCLE CONTROL PROTEIN"/>
    <property type="match status" value="1"/>
</dbReference>
<protein>
    <submittedName>
        <fullName evidence="5">Debranching enzyme-associated ribonuclease, putative</fullName>
    </submittedName>
</protein>
<evidence type="ECO:0000259" key="4">
    <source>
        <dbReference type="Pfam" id="PF04677"/>
    </source>
</evidence>
<organism evidence="5 6">
    <name type="scientific">Plasmodium vinckei brucechwatti</name>
    <dbReference type="NCBI Taxonomy" id="119398"/>
    <lineage>
        <taxon>Eukaryota</taxon>
        <taxon>Sar</taxon>
        <taxon>Alveolata</taxon>
        <taxon>Apicomplexa</taxon>
        <taxon>Aconoidasida</taxon>
        <taxon>Haemosporida</taxon>
        <taxon>Plasmodiidae</taxon>
        <taxon>Plasmodium</taxon>
        <taxon>Plasmodium (Vinckeia)</taxon>
    </lineage>
</organism>
<dbReference type="Pfam" id="PF04676">
    <property type="entry name" value="CwfJ_C_2"/>
    <property type="match status" value="1"/>
</dbReference>
<feature type="compositionally biased region" description="Basic and acidic residues" evidence="2">
    <location>
        <begin position="28"/>
        <end position="47"/>
    </location>
</feature>
<feature type="compositionally biased region" description="Basic residues" evidence="2">
    <location>
        <begin position="100"/>
        <end position="119"/>
    </location>
</feature>
<dbReference type="GO" id="GO:0071014">
    <property type="term" value="C:post-mRNA release spliceosomal complex"/>
    <property type="evidence" value="ECO:0007669"/>
    <property type="project" value="TreeGrafter"/>
</dbReference>
<dbReference type="PANTHER" id="PTHR12072:SF5">
    <property type="entry name" value="CWF19-LIKE PROTEIN 2"/>
    <property type="match status" value="1"/>
</dbReference>
<dbReference type="EMBL" id="LR865392">
    <property type="protein sequence ID" value="CAD2104972.1"/>
    <property type="molecule type" value="Genomic_DNA"/>
</dbReference>
<gene>
    <name evidence="5" type="ORF">PVBDA_1403820</name>
</gene>
<feature type="domain" description="Cwf19-like protein C-terminal" evidence="3">
    <location>
        <begin position="377"/>
        <end position="466"/>
    </location>
</feature>
<dbReference type="AlphaFoldDB" id="A0A6V7T2C5"/>
<evidence type="ECO:0000256" key="1">
    <source>
        <dbReference type="ARBA" id="ARBA00006795"/>
    </source>
</evidence>
<dbReference type="InterPro" id="IPR040194">
    <property type="entry name" value="Cwf19-like"/>
</dbReference>
<reference evidence="5 6" key="1">
    <citation type="submission" date="2020-08" db="EMBL/GenBank/DDBJ databases">
        <authorList>
            <person name="Ramaprasad A."/>
        </authorList>
    </citation>
    <scope>NUCLEOTIDE SEQUENCE [LARGE SCALE GENOMIC DNA]</scope>
</reference>
<evidence type="ECO:0000313" key="5">
    <source>
        <dbReference type="EMBL" id="CAD2104972.1"/>
    </source>
</evidence>
<feature type="compositionally biased region" description="Basic residues" evidence="2">
    <location>
        <begin position="58"/>
        <end position="67"/>
    </location>
</feature>
<dbReference type="Pfam" id="PF04677">
    <property type="entry name" value="CwfJ_C_1"/>
    <property type="match status" value="1"/>
</dbReference>
<dbReference type="InterPro" id="IPR006768">
    <property type="entry name" value="Cwf19-like_C_dom-1"/>
</dbReference>
<evidence type="ECO:0000256" key="2">
    <source>
        <dbReference type="SAM" id="MobiDB-lite"/>
    </source>
</evidence>
<comment type="similarity">
    <text evidence="1">Belongs to the CWF19 family.</text>
</comment>
<dbReference type="InterPro" id="IPR006767">
    <property type="entry name" value="Cwf19-like_C_dom-2"/>
</dbReference>
<feature type="compositionally biased region" description="Basic residues" evidence="2">
    <location>
        <begin position="76"/>
        <end position="92"/>
    </location>
</feature>
<name>A0A6V7T2C5_PLAVN</name>
<feature type="region of interest" description="Disordered" evidence="2">
    <location>
        <begin position="23"/>
        <end position="177"/>
    </location>
</feature>
<dbReference type="Proteomes" id="UP000515550">
    <property type="component" value="Chromosome PVBDA_14"/>
</dbReference>
<feature type="domain" description="Cwf19-like C-terminal" evidence="4">
    <location>
        <begin position="235"/>
        <end position="366"/>
    </location>
</feature>
<feature type="compositionally biased region" description="Polar residues" evidence="2">
    <location>
        <begin position="147"/>
        <end position="159"/>
    </location>
</feature>